<sequence length="107" mass="12135">MNIFVNVSSSNNILEIYEQEISFILNFTSSATARVSTFNPDISLVHISLGIEKHRLASIEYGGLWLDFNPMTPIRLKPPVRQKPDSGSFGRLGEFFRKNVVPFFVDN</sequence>
<gene>
    <name evidence="1" type="ORF">AVEN_196710_1</name>
</gene>
<dbReference type="AlphaFoldDB" id="A0A4Y2GYG3"/>
<protein>
    <submittedName>
        <fullName evidence="1">Uncharacterized protein</fullName>
    </submittedName>
</protein>
<accession>A0A4Y2GYG3</accession>
<reference evidence="1 2" key="1">
    <citation type="journal article" date="2019" name="Sci. Rep.">
        <title>Orb-weaving spider Araneus ventricosus genome elucidates the spidroin gene catalogue.</title>
        <authorList>
            <person name="Kono N."/>
            <person name="Nakamura H."/>
            <person name="Ohtoshi R."/>
            <person name="Moran D.A.P."/>
            <person name="Shinohara A."/>
            <person name="Yoshida Y."/>
            <person name="Fujiwara M."/>
            <person name="Mori M."/>
            <person name="Tomita M."/>
            <person name="Arakawa K."/>
        </authorList>
    </citation>
    <scope>NUCLEOTIDE SEQUENCE [LARGE SCALE GENOMIC DNA]</scope>
</reference>
<comment type="caution">
    <text evidence="1">The sequence shown here is derived from an EMBL/GenBank/DDBJ whole genome shotgun (WGS) entry which is preliminary data.</text>
</comment>
<name>A0A4Y2GYG3_ARAVE</name>
<evidence type="ECO:0000313" key="2">
    <source>
        <dbReference type="Proteomes" id="UP000499080"/>
    </source>
</evidence>
<dbReference type="OrthoDB" id="10629031at2759"/>
<dbReference type="Proteomes" id="UP000499080">
    <property type="component" value="Unassembled WGS sequence"/>
</dbReference>
<keyword evidence="2" id="KW-1185">Reference proteome</keyword>
<proteinExistence type="predicted"/>
<evidence type="ECO:0000313" key="1">
    <source>
        <dbReference type="EMBL" id="GBM58207.1"/>
    </source>
</evidence>
<dbReference type="EMBL" id="BGPR01001625">
    <property type="protein sequence ID" value="GBM58207.1"/>
    <property type="molecule type" value="Genomic_DNA"/>
</dbReference>
<organism evidence="1 2">
    <name type="scientific">Araneus ventricosus</name>
    <name type="common">Orbweaver spider</name>
    <name type="synonym">Epeira ventricosa</name>
    <dbReference type="NCBI Taxonomy" id="182803"/>
    <lineage>
        <taxon>Eukaryota</taxon>
        <taxon>Metazoa</taxon>
        <taxon>Ecdysozoa</taxon>
        <taxon>Arthropoda</taxon>
        <taxon>Chelicerata</taxon>
        <taxon>Arachnida</taxon>
        <taxon>Araneae</taxon>
        <taxon>Araneomorphae</taxon>
        <taxon>Entelegynae</taxon>
        <taxon>Araneoidea</taxon>
        <taxon>Araneidae</taxon>
        <taxon>Araneus</taxon>
    </lineage>
</organism>